<evidence type="ECO:0000256" key="6">
    <source>
        <dbReference type="ARBA" id="ARBA00022692"/>
    </source>
</evidence>
<keyword evidence="6 10" id="KW-0812">Transmembrane</keyword>
<gene>
    <name evidence="11" type="ORF">IAG03_04105</name>
</gene>
<dbReference type="CDD" id="cd13143">
    <property type="entry name" value="MATE_MepA_like"/>
    <property type="match status" value="1"/>
</dbReference>
<dbReference type="PANTHER" id="PTHR43823">
    <property type="entry name" value="SPORULATION PROTEIN YKVU"/>
    <property type="match status" value="1"/>
</dbReference>
<comment type="caution">
    <text evidence="11">The sequence shown here is derived from an EMBL/GenBank/DDBJ whole genome shotgun (WGS) entry which is preliminary data.</text>
</comment>
<comment type="subcellular location">
    <subcellularLocation>
        <location evidence="1">Cell membrane</location>
        <topology evidence="1">Multi-pass membrane protein</topology>
    </subcellularLocation>
</comment>
<reference evidence="11" key="1">
    <citation type="submission" date="2020-08" db="EMBL/GenBank/DDBJ databases">
        <title>Genome public.</title>
        <authorList>
            <person name="Liu C."/>
            <person name="Sun Q."/>
        </authorList>
    </citation>
    <scope>NUCLEOTIDE SEQUENCE</scope>
    <source>
        <strain evidence="11">NSJ-40</strain>
    </source>
</reference>
<organism evidence="11 12">
    <name type="scientific">Yeguia hominis</name>
    <dbReference type="NCBI Taxonomy" id="2763662"/>
    <lineage>
        <taxon>Bacteria</taxon>
        <taxon>Bacillati</taxon>
        <taxon>Bacillota</taxon>
        <taxon>Clostridia</taxon>
        <taxon>Eubacteriales</taxon>
        <taxon>Yeguiaceae</taxon>
        <taxon>Yeguia</taxon>
    </lineage>
</organism>
<name>A0A926HSB3_9FIRM</name>
<comment type="similarity">
    <text evidence="2">Belongs to the multi antimicrobial extrusion (MATE) (TC 2.A.66.1) family. MepA subfamily.</text>
</comment>
<keyword evidence="5" id="KW-1003">Cell membrane</keyword>
<accession>A0A926HSB3</accession>
<dbReference type="EMBL" id="JACRSN010000004">
    <property type="protein sequence ID" value="MBC8533196.1"/>
    <property type="molecule type" value="Genomic_DNA"/>
</dbReference>
<feature type="transmembrane region" description="Helical" evidence="10">
    <location>
        <begin position="296"/>
        <end position="318"/>
    </location>
</feature>
<dbReference type="GO" id="GO:0015297">
    <property type="term" value="F:antiporter activity"/>
    <property type="evidence" value="ECO:0007669"/>
    <property type="project" value="InterPro"/>
</dbReference>
<keyword evidence="8 10" id="KW-0472">Membrane</keyword>
<keyword evidence="12" id="KW-1185">Reference proteome</keyword>
<proteinExistence type="inferred from homology"/>
<evidence type="ECO:0000256" key="8">
    <source>
        <dbReference type="ARBA" id="ARBA00023136"/>
    </source>
</evidence>
<dbReference type="Proteomes" id="UP000651482">
    <property type="component" value="Unassembled WGS sequence"/>
</dbReference>
<evidence type="ECO:0000256" key="2">
    <source>
        <dbReference type="ARBA" id="ARBA00008417"/>
    </source>
</evidence>
<feature type="transmembrane region" description="Helical" evidence="10">
    <location>
        <begin position="62"/>
        <end position="85"/>
    </location>
</feature>
<dbReference type="GO" id="GO:0005886">
    <property type="term" value="C:plasma membrane"/>
    <property type="evidence" value="ECO:0007669"/>
    <property type="project" value="UniProtKB-SubCell"/>
</dbReference>
<keyword evidence="4" id="KW-0813">Transport</keyword>
<feature type="transmembrane region" description="Helical" evidence="10">
    <location>
        <begin position="241"/>
        <end position="263"/>
    </location>
</feature>
<feature type="transmembrane region" description="Helical" evidence="10">
    <location>
        <begin position="20"/>
        <end position="42"/>
    </location>
</feature>
<dbReference type="GO" id="GO:0042910">
    <property type="term" value="F:xenobiotic transmembrane transporter activity"/>
    <property type="evidence" value="ECO:0007669"/>
    <property type="project" value="InterPro"/>
</dbReference>
<feature type="transmembrane region" description="Helical" evidence="10">
    <location>
        <begin position="435"/>
        <end position="453"/>
    </location>
</feature>
<feature type="transmembrane region" description="Helical" evidence="10">
    <location>
        <begin position="199"/>
        <end position="220"/>
    </location>
</feature>
<feature type="transmembrane region" description="Helical" evidence="10">
    <location>
        <begin position="97"/>
        <end position="118"/>
    </location>
</feature>
<dbReference type="InterPro" id="IPR045070">
    <property type="entry name" value="MATE_MepA-like"/>
</dbReference>
<evidence type="ECO:0000256" key="10">
    <source>
        <dbReference type="SAM" id="Phobius"/>
    </source>
</evidence>
<evidence type="ECO:0000256" key="4">
    <source>
        <dbReference type="ARBA" id="ARBA00022448"/>
    </source>
</evidence>
<dbReference type="InterPro" id="IPR002528">
    <property type="entry name" value="MATE_fam"/>
</dbReference>
<dbReference type="Pfam" id="PF01554">
    <property type="entry name" value="MatE"/>
    <property type="match status" value="2"/>
</dbReference>
<sequence>MDTGNQFLGTARISNLMRQYAVPCIISLLVGALYNIVDQIFIANASYLGSYGNAANTAVFPLTVVALAIAVMIGDGCCAFVSMALGRNEADNARRSVGNAVVLVVAGSLVLAAVYLLFADGIIAMFGGTVNEETFRYSQEYFFYITLGIPFYMFGQAMNPIIRADGNPRFAMFSTLAGAVINLILDPIFIFIFKWGMMGAAVATVIGQVATAVLAVWYLLHMRIIRPARRDYALRGSICRRMLSLGITSFLSQISLVAAMAAINNMLRKYGALDAVFGQAQYAQIPMAVVGIVMKFFQIVISVVVGMAAGCIPIVGYNMGAEKQLRVRELFTRLLLAEALVGTVALVLAEGFPRQLIAIFGAANESWYYTDFAVKAFRVYLCMMVLACVNKACFIFLQAVGKALSSTLLSMFREVVFGVGLALLLPVFFGLDGVLYSMPVSDGLTFFIAAVLIGKLYREFRTADVQSA</sequence>
<dbReference type="RefSeq" id="WP_249318544.1">
    <property type="nucleotide sequence ID" value="NZ_JACRSN010000004.1"/>
</dbReference>
<dbReference type="InterPro" id="IPR048279">
    <property type="entry name" value="MdtK-like"/>
</dbReference>
<dbReference type="PANTHER" id="PTHR43823:SF3">
    <property type="entry name" value="MULTIDRUG EXPORT PROTEIN MEPA"/>
    <property type="match status" value="1"/>
</dbReference>
<dbReference type="InterPro" id="IPR051327">
    <property type="entry name" value="MATE_MepA_subfamily"/>
</dbReference>
<feature type="transmembrane region" description="Helical" evidence="10">
    <location>
        <begin position="170"/>
        <end position="193"/>
    </location>
</feature>
<protein>
    <recommendedName>
        <fullName evidence="3">Multidrug export protein MepA</fullName>
    </recommendedName>
</protein>
<feature type="transmembrane region" description="Helical" evidence="10">
    <location>
        <begin position="141"/>
        <end position="158"/>
    </location>
</feature>
<dbReference type="PIRSF" id="PIRSF006603">
    <property type="entry name" value="DinF"/>
    <property type="match status" value="1"/>
</dbReference>
<evidence type="ECO:0000256" key="1">
    <source>
        <dbReference type="ARBA" id="ARBA00004651"/>
    </source>
</evidence>
<feature type="transmembrane region" description="Helical" evidence="10">
    <location>
        <begin position="330"/>
        <end position="349"/>
    </location>
</feature>
<keyword evidence="7 10" id="KW-1133">Transmembrane helix</keyword>
<dbReference type="AlphaFoldDB" id="A0A926HSB3"/>
<dbReference type="GO" id="GO:0046677">
    <property type="term" value="P:response to antibiotic"/>
    <property type="evidence" value="ECO:0007669"/>
    <property type="project" value="UniProtKB-KW"/>
</dbReference>
<evidence type="ECO:0000313" key="11">
    <source>
        <dbReference type="EMBL" id="MBC8533196.1"/>
    </source>
</evidence>
<evidence type="ECO:0000256" key="7">
    <source>
        <dbReference type="ARBA" id="ARBA00022989"/>
    </source>
</evidence>
<evidence type="ECO:0000313" key="12">
    <source>
        <dbReference type="Proteomes" id="UP000651482"/>
    </source>
</evidence>
<feature type="transmembrane region" description="Helical" evidence="10">
    <location>
        <begin position="411"/>
        <end position="429"/>
    </location>
</feature>
<feature type="transmembrane region" description="Helical" evidence="10">
    <location>
        <begin position="377"/>
        <end position="399"/>
    </location>
</feature>
<keyword evidence="9" id="KW-0046">Antibiotic resistance</keyword>
<evidence type="ECO:0000256" key="5">
    <source>
        <dbReference type="ARBA" id="ARBA00022475"/>
    </source>
</evidence>
<evidence type="ECO:0000256" key="3">
    <source>
        <dbReference type="ARBA" id="ARBA00022106"/>
    </source>
</evidence>
<evidence type="ECO:0000256" key="9">
    <source>
        <dbReference type="ARBA" id="ARBA00023251"/>
    </source>
</evidence>